<dbReference type="PRINTS" id="PR00344">
    <property type="entry name" value="BCTRLSENSOR"/>
</dbReference>
<dbReference type="InterPro" id="IPR001610">
    <property type="entry name" value="PAC"/>
</dbReference>
<dbReference type="InterPro" id="IPR000700">
    <property type="entry name" value="PAS-assoc_C"/>
</dbReference>
<evidence type="ECO:0000259" key="11">
    <source>
        <dbReference type="PROSITE" id="PS50109"/>
    </source>
</evidence>
<keyword evidence="5" id="KW-0547">Nucleotide-binding</keyword>
<dbReference type="SMART" id="SM00387">
    <property type="entry name" value="HATPase_c"/>
    <property type="match status" value="1"/>
</dbReference>
<evidence type="ECO:0000256" key="4">
    <source>
        <dbReference type="ARBA" id="ARBA00022679"/>
    </source>
</evidence>
<dbReference type="InterPro" id="IPR013767">
    <property type="entry name" value="PAS_fold"/>
</dbReference>
<evidence type="ECO:0000256" key="10">
    <source>
        <dbReference type="SAM" id="Phobius"/>
    </source>
</evidence>
<dbReference type="EC" id="2.7.13.3" evidence="2"/>
<dbReference type="GO" id="GO:0006355">
    <property type="term" value="P:regulation of DNA-templated transcription"/>
    <property type="evidence" value="ECO:0007669"/>
    <property type="project" value="InterPro"/>
</dbReference>
<evidence type="ECO:0000313" key="14">
    <source>
        <dbReference type="EMBL" id="TLD40633.1"/>
    </source>
</evidence>
<gene>
    <name evidence="14" type="ORF">JETT_3096</name>
</gene>
<dbReference type="Pfam" id="PF08448">
    <property type="entry name" value="PAS_4"/>
    <property type="match status" value="1"/>
</dbReference>
<feature type="domain" description="Histidine kinase" evidence="11">
    <location>
        <begin position="602"/>
        <end position="822"/>
    </location>
</feature>
<feature type="domain" description="PAC" evidence="13">
    <location>
        <begin position="525"/>
        <end position="589"/>
    </location>
</feature>
<dbReference type="Pfam" id="PF02518">
    <property type="entry name" value="HATPase_c"/>
    <property type="match status" value="1"/>
</dbReference>
<feature type="transmembrane region" description="Helical" evidence="10">
    <location>
        <begin position="232"/>
        <end position="250"/>
    </location>
</feature>
<dbReference type="GO" id="GO:0000155">
    <property type="term" value="F:phosphorelay sensor kinase activity"/>
    <property type="evidence" value="ECO:0007669"/>
    <property type="project" value="InterPro"/>
</dbReference>
<dbReference type="Gene3D" id="3.30.450.20">
    <property type="entry name" value="PAS domain"/>
    <property type="match status" value="2"/>
</dbReference>
<reference evidence="14 15" key="1">
    <citation type="submission" date="2019-04" db="EMBL/GenBank/DDBJ databases">
        <title>Genome of a novel bacterium Candidatus Jettenia ecosi reconstructed from metagenome of an anammox bioreactor.</title>
        <authorList>
            <person name="Mardanov A.V."/>
            <person name="Beletsky A.V."/>
            <person name="Ravin N.V."/>
            <person name="Botchkova E.A."/>
            <person name="Litti Y.V."/>
            <person name="Nozhevnikova A.N."/>
        </authorList>
    </citation>
    <scope>NUCLEOTIDE SEQUENCE [LARGE SCALE GENOMIC DNA]</scope>
    <source>
        <strain evidence="14">J2</strain>
    </source>
</reference>
<evidence type="ECO:0000313" key="15">
    <source>
        <dbReference type="Proteomes" id="UP000319783"/>
    </source>
</evidence>
<evidence type="ECO:0000256" key="2">
    <source>
        <dbReference type="ARBA" id="ARBA00012438"/>
    </source>
</evidence>
<dbReference type="InterPro" id="IPR003594">
    <property type="entry name" value="HATPase_dom"/>
</dbReference>
<dbReference type="PROSITE" id="PS50113">
    <property type="entry name" value="PAC"/>
    <property type="match status" value="2"/>
</dbReference>
<keyword evidence="6" id="KW-0418">Kinase</keyword>
<protein>
    <recommendedName>
        <fullName evidence="2">histidine kinase</fullName>
        <ecNumber evidence="2">2.7.13.3</ecNumber>
    </recommendedName>
</protein>
<dbReference type="InterPro" id="IPR004358">
    <property type="entry name" value="Sig_transdc_His_kin-like_C"/>
</dbReference>
<keyword evidence="10" id="KW-0812">Transmembrane</keyword>
<keyword evidence="9" id="KW-0175">Coiled coil</keyword>
<evidence type="ECO:0000256" key="1">
    <source>
        <dbReference type="ARBA" id="ARBA00000085"/>
    </source>
</evidence>
<keyword evidence="3" id="KW-0597">Phosphoprotein</keyword>
<dbReference type="InterPro" id="IPR003661">
    <property type="entry name" value="HisK_dim/P_dom"/>
</dbReference>
<comment type="caution">
    <text evidence="14">The sequence shown here is derived from an EMBL/GenBank/DDBJ whole genome shotgun (WGS) entry which is preliminary data.</text>
</comment>
<feature type="coiled-coil region" evidence="9">
    <location>
        <begin position="284"/>
        <end position="340"/>
    </location>
</feature>
<proteinExistence type="predicted"/>
<keyword evidence="7" id="KW-0067">ATP-binding</keyword>
<dbReference type="SMART" id="SM00388">
    <property type="entry name" value="HisKA"/>
    <property type="match status" value="1"/>
</dbReference>
<feature type="transmembrane region" description="Helical" evidence="10">
    <location>
        <begin position="159"/>
        <end position="177"/>
    </location>
</feature>
<dbReference type="PROSITE" id="PS50112">
    <property type="entry name" value="PAS"/>
    <property type="match status" value="2"/>
</dbReference>
<dbReference type="SMART" id="SM00091">
    <property type="entry name" value="PAS"/>
    <property type="match status" value="2"/>
</dbReference>
<dbReference type="InterPro" id="IPR036097">
    <property type="entry name" value="HisK_dim/P_sf"/>
</dbReference>
<feature type="transmembrane region" description="Helical" evidence="10">
    <location>
        <begin position="124"/>
        <end position="147"/>
    </location>
</feature>
<dbReference type="InterPro" id="IPR000014">
    <property type="entry name" value="PAS"/>
</dbReference>
<feature type="transmembrane region" description="Helical" evidence="10">
    <location>
        <begin position="262"/>
        <end position="284"/>
    </location>
</feature>
<evidence type="ECO:0000256" key="7">
    <source>
        <dbReference type="ARBA" id="ARBA00022840"/>
    </source>
</evidence>
<dbReference type="SUPFAM" id="SSF55785">
    <property type="entry name" value="PYP-like sensor domain (PAS domain)"/>
    <property type="match status" value="2"/>
</dbReference>
<feature type="transmembrane region" description="Helical" evidence="10">
    <location>
        <begin position="82"/>
        <end position="104"/>
    </location>
</feature>
<dbReference type="InterPro" id="IPR005467">
    <property type="entry name" value="His_kinase_dom"/>
</dbReference>
<keyword evidence="4" id="KW-0808">Transferase</keyword>
<dbReference type="Gene3D" id="3.30.565.10">
    <property type="entry name" value="Histidine kinase-like ATPase, C-terminal domain"/>
    <property type="match status" value="1"/>
</dbReference>
<feature type="transmembrane region" description="Helical" evidence="10">
    <location>
        <begin position="52"/>
        <end position="70"/>
    </location>
</feature>
<dbReference type="AlphaFoldDB" id="A0A533Q7M7"/>
<dbReference type="InterPro" id="IPR036890">
    <property type="entry name" value="HATPase_C_sf"/>
</dbReference>
<dbReference type="InterPro" id="IPR035965">
    <property type="entry name" value="PAS-like_dom_sf"/>
</dbReference>
<dbReference type="SUPFAM" id="SSF47384">
    <property type="entry name" value="Homodimeric domain of signal transducing histidine kinase"/>
    <property type="match status" value="1"/>
</dbReference>
<keyword evidence="10" id="KW-0472">Membrane</keyword>
<comment type="catalytic activity">
    <reaction evidence="1">
        <text>ATP + protein L-histidine = ADP + protein N-phospho-L-histidine.</text>
        <dbReference type="EC" id="2.7.13.3"/>
    </reaction>
</comment>
<dbReference type="CDD" id="cd00130">
    <property type="entry name" value="PAS"/>
    <property type="match status" value="2"/>
</dbReference>
<evidence type="ECO:0000256" key="8">
    <source>
        <dbReference type="ARBA" id="ARBA00023012"/>
    </source>
</evidence>
<dbReference type="Proteomes" id="UP000319783">
    <property type="component" value="Unassembled WGS sequence"/>
</dbReference>
<dbReference type="NCBIfam" id="TIGR00229">
    <property type="entry name" value="sensory_box"/>
    <property type="match status" value="2"/>
</dbReference>
<dbReference type="SUPFAM" id="SSF55874">
    <property type="entry name" value="ATPase domain of HSP90 chaperone/DNA topoisomerase II/histidine kinase"/>
    <property type="match status" value="1"/>
</dbReference>
<keyword evidence="10" id="KW-1133">Transmembrane helix</keyword>
<dbReference type="PROSITE" id="PS50109">
    <property type="entry name" value="HIS_KIN"/>
    <property type="match status" value="1"/>
</dbReference>
<feature type="transmembrane region" description="Helical" evidence="10">
    <location>
        <begin position="15"/>
        <end position="37"/>
    </location>
</feature>
<dbReference type="CDD" id="cd00082">
    <property type="entry name" value="HisKA"/>
    <property type="match status" value="1"/>
</dbReference>
<feature type="domain" description="PAC" evidence="13">
    <location>
        <begin position="413"/>
        <end position="464"/>
    </location>
</feature>
<feature type="domain" description="PAS" evidence="12">
    <location>
        <begin position="340"/>
        <end position="410"/>
    </location>
</feature>
<dbReference type="PANTHER" id="PTHR43065:SF10">
    <property type="entry name" value="PEROXIDE STRESS-ACTIVATED HISTIDINE KINASE MAK3"/>
    <property type="match status" value="1"/>
</dbReference>
<evidence type="ECO:0000259" key="13">
    <source>
        <dbReference type="PROSITE" id="PS50113"/>
    </source>
</evidence>
<dbReference type="Pfam" id="PF00512">
    <property type="entry name" value="HisKA"/>
    <property type="match status" value="1"/>
</dbReference>
<accession>A0A533Q7M7</accession>
<evidence type="ECO:0000256" key="6">
    <source>
        <dbReference type="ARBA" id="ARBA00022777"/>
    </source>
</evidence>
<dbReference type="SMART" id="SM00086">
    <property type="entry name" value="PAC"/>
    <property type="match status" value="2"/>
</dbReference>
<feature type="domain" description="PAS" evidence="12">
    <location>
        <begin position="465"/>
        <end position="535"/>
    </location>
</feature>
<evidence type="ECO:0000256" key="9">
    <source>
        <dbReference type="SAM" id="Coils"/>
    </source>
</evidence>
<sequence length="822" mass="93109">MIRESDIRAVPFHKLFTRILTISLFIAAALVIIGWVFDVSVLRNFALNETTMSVYTAATLILASVSLWFIQIKRENQLIQYIAKGCALVVSLVGFLMLTEYLFAGITGTHPFRIQEFIENTGNLFIGRMSPQGAFCFLFIGIALLLLDKKIYDCYLSQYLIITAAFVSFLVFIGHLYDERAFYGISFFAKMAFNTSLAFIILCAVVLSLYPDRGFIAIFIKEGDGGALARRLLGAIIFIPPFLGWLILLGQRRGLYDLKFGLSFYVVIGTVLFAVMVWRTALLLERKYNKRKLIEKELKTLNESLEHRITKRTSALTMINKELEREIEERKRAEQSLCESEERYRSFVENAQDVIFTLATDGTITSLNQAFETITGWSRDQWLYKDFNPLLHPEDRAVALKFLGLVLQGETPPTFELRILNKSDNYLTGEFKVAPLIKEESVIGILGIARNITERKHAEKILRESENKYRLLLENLPQRIFYKDKNSLYISCNENFARDFHIKPNEVFGKTDYDFFPRELADRYRSDDKRIINSGQRESKEDSYIKEGNELVVQMIRTPIRDEKGAIVGILGSALDITEKVALEKEAERTSHLAALGELAAGVGHEINNPITGVINCAQILLNKSKEESKERDLASRILKEGDRIARIVHSLLSIARSGSSGKSIVGIHEIFPDALTLTEAQLRKEGIKLKLDIPDSLPKVQVNPQLIQQVFLNLINNARYALNQKYTKAHDNKILEVRGEEMKMEGLPYVKITFCDYGTGIPNSIRDKLLNPFFTTKPSREGTGLGLSISHTIIRDHGGKLVINSIEGKFTKIAIILPAKS</sequence>
<dbReference type="GO" id="GO:0005524">
    <property type="term" value="F:ATP binding"/>
    <property type="evidence" value="ECO:0007669"/>
    <property type="project" value="UniProtKB-KW"/>
</dbReference>
<dbReference type="Gene3D" id="1.10.287.130">
    <property type="match status" value="1"/>
</dbReference>
<organism evidence="14 15">
    <name type="scientific">Candidatus Jettenia ecosi</name>
    <dbReference type="NCBI Taxonomy" id="2494326"/>
    <lineage>
        <taxon>Bacteria</taxon>
        <taxon>Pseudomonadati</taxon>
        <taxon>Planctomycetota</taxon>
        <taxon>Candidatus Brocadiia</taxon>
        <taxon>Candidatus Brocadiales</taxon>
        <taxon>Candidatus Brocadiaceae</taxon>
        <taxon>Candidatus Jettenia</taxon>
    </lineage>
</organism>
<dbReference type="EMBL" id="SULG01000089">
    <property type="protein sequence ID" value="TLD40633.1"/>
    <property type="molecule type" value="Genomic_DNA"/>
</dbReference>
<name>A0A533Q7M7_9BACT</name>
<dbReference type="InterPro" id="IPR013656">
    <property type="entry name" value="PAS_4"/>
</dbReference>
<evidence type="ECO:0000256" key="5">
    <source>
        <dbReference type="ARBA" id="ARBA00022741"/>
    </source>
</evidence>
<dbReference type="PANTHER" id="PTHR43065">
    <property type="entry name" value="SENSOR HISTIDINE KINASE"/>
    <property type="match status" value="1"/>
</dbReference>
<keyword evidence="8" id="KW-0902">Two-component regulatory system</keyword>
<evidence type="ECO:0000256" key="3">
    <source>
        <dbReference type="ARBA" id="ARBA00022553"/>
    </source>
</evidence>
<evidence type="ECO:0000259" key="12">
    <source>
        <dbReference type="PROSITE" id="PS50112"/>
    </source>
</evidence>
<dbReference type="Pfam" id="PF00989">
    <property type="entry name" value="PAS"/>
    <property type="match status" value="1"/>
</dbReference>